<dbReference type="InterPro" id="IPR011009">
    <property type="entry name" value="Kinase-like_dom_sf"/>
</dbReference>
<sequence length="354" mass="40848">MSFIKTERELDATELLPIATFVHSNWHDVRAIRVLDYTPKGYFNYGVYKIIDGKGNTYAFKRHGEASIKTMEFVKEVFAHLKTMGFKNYSGFIDSSIGDPYVIDPDSVPCSLSPWISGASIHGTDLPKEDLIRVAARTLAIFHLSTSNFQINQHTILDYKMSELWVPELVERYKMALGELNGKVNVFRKLNVQVPMAQLLEKVEPLIEFLSNTRTLDLMEERLARGIIHDDLDPTHLLFTHSGECYLIDFDRQRYGRRIDDLEQLISNMIPINRKAHEIILEEYTRVVPLSGYEQRTLPFFVQYGTLRRTFWLINELINNQASFSERPINVKAKLKTAIAVFDKARYPASHVDL</sequence>
<dbReference type="Gene3D" id="3.30.200.20">
    <property type="entry name" value="Phosphorylase Kinase, domain 1"/>
    <property type="match status" value="1"/>
</dbReference>
<dbReference type="Gene3D" id="3.90.1200.10">
    <property type="match status" value="1"/>
</dbReference>
<dbReference type="Proteomes" id="UP000034607">
    <property type="component" value="Unassembled WGS sequence"/>
</dbReference>
<dbReference type="AlphaFoldDB" id="A0A0G1UFE7"/>
<dbReference type="EMBL" id="LCNM01000008">
    <property type="protein sequence ID" value="KKU56440.1"/>
    <property type="molecule type" value="Genomic_DNA"/>
</dbReference>
<dbReference type="InterPro" id="IPR002575">
    <property type="entry name" value="Aminoglycoside_PTrfase"/>
</dbReference>
<dbReference type="GO" id="GO:0042601">
    <property type="term" value="C:endospore-forming forespore"/>
    <property type="evidence" value="ECO:0007669"/>
    <property type="project" value="TreeGrafter"/>
</dbReference>
<proteinExistence type="predicted"/>
<reference evidence="2 3" key="1">
    <citation type="journal article" date="2015" name="Nature">
        <title>rRNA introns, odd ribosomes, and small enigmatic genomes across a large radiation of phyla.</title>
        <authorList>
            <person name="Brown C.T."/>
            <person name="Hug L.A."/>
            <person name="Thomas B.C."/>
            <person name="Sharon I."/>
            <person name="Castelle C.J."/>
            <person name="Singh A."/>
            <person name="Wilkins M.J."/>
            <person name="Williams K.H."/>
            <person name="Banfield J.F."/>
        </authorList>
    </citation>
    <scope>NUCLEOTIDE SEQUENCE [LARGE SCALE GENOMIC DNA]</scope>
</reference>
<dbReference type="Pfam" id="PF01636">
    <property type="entry name" value="APH"/>
    <property type="match status" value="1"/>
</dbReference>
<comment type="caution">
    <text evidence="2">The sequence shown here is derived from an EMBL/GenBank/DDBJ whole genome shotgun (WGS) entry which is preliminary data.</text>
</comment>
<evidence type="ECO:0000313" key="2">
    <source>
        <dbReference type="EMBL" id="KKU56440.1"/>
    </source>
</evidence>
<organism evidence="2 3">
    <name type="scientific">Candidatus Amesbacteria bacterium GW2011_GWA2_47_11</name>
    <dbReference type="NCBI Taxonomy" id="1618357"/>
    <lineage>
        <taxon>Bacteria</taxon>
        <taxon>Candidatus Amesiibacteriota</taxon>
    </lineage>
</organism>
<protein>
    <recommendedName>
        <fullName evidence="1">Aminoglycoside phosphotransferase domain-containing protein</fullName>
    </recommendedName>
</protein>
<evidence type="ECO:0000259" key="1">
    <source>
        <dbReference type="Pfam" id="PF01636"/>
    </source>
</evidence>
<name>A0A0G1UFE7_9BACT</name>
<accession>A0A0G1UFE7</accession>
<dbReference type="PANTHER" id="PTHR39179">
    <property type="entry name" value="SPORE COAT PROTEIN I"/>
    <property type="match status" value="1"/>
</dbReference>
<feature type="domain" description="Aminoglycoside phosphotransferase" evidence="1">
    <location>
        <begin position="47"/>
        <end position="266"/>
    </location>
</feature>
<gene>
    <name evidence="2" type="ORF">UX78_C0008G0004</name>
</gene>
<dbReference type="SUPFAM" id="SSF56112">
    <property type="entry name" value="Protein kinase-like (PK-like)"/>
    <property type="match status" value="1"/>
</dbReference>
<dbReference type="InterPro" id="IPR047175">
    <property type="entry name" value="CotS-like"/>
</dbReference>
<evidence type="ECO:0000313" key="3">
    <source>
        <dbReference type="Proteomes" id="UP000034607"/>
    </source>
</evidence>
<dbReference type="PANTHER" id="PTHR39179:SF3">
    <property type="entry name" value="COTS-RELATED PROTEIN"/>
    <property type="match status" value="1"/>
</dbReference>